<comment type="caution">
    <text evidence="2">The sequence shown here is derived from an EMBL/GenBank/DDBJ whole genome shotgun (WGS) entry which is preliminary data.</text>
</comment>
<evidence type="ECO:0000313" key="3">
    <source>
        <dbReference type="Proteomes" id="UP001428817"/>
    </source>
</evidence>
<proteinExistence type="predicted"/>
<keyword evidence="3" id="KW-1185">Reference proteome</keyword>
<name>A0ABP9R4D4_9PSEU</name>
<organism evidence="2 3">
    <name type="scientific">Pseudonocardia eucalypti</name>
    <dbReference type="NCBI Taxonomy" id="648755"/>
    <lineage>
        <taxon>Bacteria</taxon>
        <taxon>Bacillati</taxon>
        <taxon>Actinomycetota</taxon>
        <taxon>Actinomycetes</taxon>
        <taxon>Pseudonocardiales</taxon>
        <taxon>Pseudonocardiaceae</taxon>
        <taxon>Pseudonocardia</taxon>
    </lineage>
</organism>
<feature type="region of interest" description="Disordered" evidence="1">
    <location>
        <begin position="71"/>
        <end position="97"/>
    </location>
</feature>
<protein>
    <submittedName>
        <fullName evidence="2">Uncharacterized protein</fullName>
    </submittedName>
</protein>
<dbReference type="Proteomes" id="UP001428817">
    <property type="component" value="Unassembled WGS sequence"/>
</dbReference>
<gene>
    <name evidence="2" type="ORF">GCM10023321_70120</name>
</gene>
<sequence>MLGSPPHQARTRARVGALAWIGDHSARTFAAIQPNGTFGHPPGLAGPFRLPNQLSSAAAPHTCAVTATADLGSMPSRQASSPETAPRSPPITAITRSRNPVIRMPVIADGLAARTNAAIAKEVPANQSRWPSHIRSNP</sequence>
<evidence type="ECO:0000256" key="1">
    <source>
        <dbReference type="SAM" id="MobiDB-lite"/>
    </source>
</evidence>
<evidence type="ECO:0000313" key="2">
    <source>
        <dbReference type="EMBL" id="GAA5171491.1"/>
    </source>
</evidence>
<reference evidence="3" key="1">
    <citation type="journal article" date="2019" name="Int. J. Syst. Evol. Microbiol.">
        <title>The Global Catalogue of Microorganisms (GCM) 10K type strain sequencing project: providing services to taxonomists for standard genome sequencing and annotation.</title>
        <authorList>
            <consortium name="The Broad Institute Genomics Platform"/>
            <consortium name="The Broad Institute Genome Sequencing Center for Infectious Disease"/>
            <person name="Wu L."/>
            <person name="Ma J."/>
        </authorList>
    </citation>
    <scope>NUCLEOTIDE SEQUENCE [LARGE SCALE GENOMIC DNA]</scope>
    <source>
        <strain evidence="3">JCM 18303</strain>
    </source>
</reference>
<accession>A0ABP9R4D4</accession>
<dbReference type="EMBL" id="BAABJP010000048">
    <property type="protein sequence ID" value="GAA5171491.1"/>
    <property type="molecule type" value="Genomic_DNA"/>
</dbReference>